<feature type="transmembrane region" description="Helical" evidence="1">
    <location>
        <begin position="39"/>
        <end position="58"/>
    </location>
</feature>
<evidence type="ECO:0000313" key="3">
    <source>
        <dbReference type="EMBL" id="SFE86190.1"/>
    </source>
</evidence>
<evidence type="ECO:0000259" key="2">
    <source>
        <dbReference type="Pfam" id="PF13239"/>
    </source>
</evidence>
<proteinExistence type="predicted"/>
<accession>A0A1I2E1W2</accession>
<dbReference type="OrthoDB" id="5145586at2"/>
<feature type="transmembrane region" description="Helical" evidence="1">
    <location>
        <begin position="64"/>
        <end position="84"/>
    </location>
</feature>
<dbReference type="EMBL" id="FOND01000006">
    <property type="protein sequence ID" value="SFE86190.1"/>
    <property type="molecule type" value="Genomic_DNA"/>
</dbReference>
<keyword evidence="4" id="KW-1185">Reference proteome</keyword>
<dbReference type="Pfam" id="PF13239">
    <property type="entry name" value="2TM"/>
    <property type="match status" value="1"/>
</dbReference>
<evidence type="ECO:0000256" key="1">
    <source>
        <dbReference type="SAM" id="Phobius"/>
    </source>
</evidence>
<dbReference type="RefSeq" id="WP_092196949.1">
    <property type="nucleotide sequence ID" value="NZ_FOND01000006.1"/>
</dbReference>
<keyword evidence="1" id="KW-1133">Transmembrane helix</keyword>
<protein>
    <submittedName>
        <fullName evidence="3">2TM domain-containing protein</fullName>
    </submittedName>
</protein>
<dbReference type="InterPro" id="IPR025698">
    <property type="entry name" value="2TM_dom"/>
</dbReference>
<evidence type="ECO:0000313" key="4">
    <source>
        <dbReference type="Proteomes" id="UP000198589"/>
    </source>
</evidence>
<keyword evidence="1" id="KW-0472">Membrane</keyword>
<organism evidence="3 4">
    <name type="scientific">Blastococcus tunisiensis</name>
    <dbReference type="NCBI Taxonomy" id="1798228"/>
    <lineage>
        <taxon>Bacteria</taxon>
        <taxon>Bacillati</taxon>
        <taxon>Actinomycetota</taxon>
        <taxon>Actinomycetes</taxon>
        <taxon>Geodermatophilales</taxon>
        <taxon>Geodermatophilaceae</taxon>
        <taxon>Blastococcus</taxon>
    </lineage>
</organism>
<gene>
    <name evidence="3" type="ORF">SAMN05216574_106195</name>
</gene>
<dbReference type="STRING" id="1798228.SAMN05216574_106195"/>
<keyword evidence="1" id="KW-0812">Transmembrane</keyword>
<reference evidence="4" key="1">
    <citation type="submission" date="2016-10" db="EMBL/GenBank/DDBJ databases">
        <authorList>
            <person name="Varghese N."/>
            <person name="Submissions S."/>
        </authorList>
    </citation>
    <scope>NUCLEOTIDE SEQUENCE [LARGE SCALE GENOMIC DNA]</scope>
    <source>
        <strain evidence="4">DSM 46838</strain>
    </source>
</reference>
<feature type="domain" description="2TM" evidence="2">
    <location>
        <begin position="29"/>
        <end position="90"/>
    </location>
</feature>
<dbReference type="AlphaFoldDB" id="A0A1I2E1W2"/>
<dbReference type="Proteomes" id="UP000198589">
    <property type="component" value="Unassembled WGS sequence"/>
</dbReference>
<name>A0A1I2E1W2_9ACTN</name>
<sequence>MPTPDASGTRPPTAAHRPPHLTAAVQTVLARRRHVTVHLLVYAVVNAVLVVVWLVAGLASGTWFPWPLLSLAAWGLALQLHWWWAYGPLSRLVREEILMRGAQPPGPP</sequence>